<sequence length="376" mass="37483">MSERDSRGIASVAGDRITDVVGIEVGHHHRIDADATEGDETTQGTGWATGSTVVRIRPARIGMPTATAAVDVRGGGPGTRETDLLDPVNTVQTAHAILLTGGSAYGLAAADGVMHTLEADGTGLPMDTFGHVVPIVPGAVIFDLPVGGWTRRPDADFGARAVASAARDFEVGSVGAGAGARAGALKGGVGTASMLIADGPAAGVTVGALMVANPVGTVIDPGTGLPWGATADDLAYHRLSEPRSDEIAALAALEAKRTVLNTTIGVVATDAVLDPASTRRVAMAGHDGLGRAIRPAHSPLDGDTIFAVATGAITPPPSPVPIPPGMNPSVAALAAISVVAAEVVSRAIVAAVVAAESVAGVPSYRDVVPSALRATH</sequence>
<dbReference type="GO" id="GO:0004177">
    <property type="term" value="F:aminopeptidase activity"/>
    <property type="evidence" value="ECO:0007669"/>
    <property type="project" value="TreeGrafter"/>
</dbReference>
<dbReference type="Proteomes" id="UP000011666">
    <property type="component" value="Unassembled WGS sequence"/>
</dbReference>
<dbReference type="EMBL" id="BANX01000020">
    <property type="protein sequence ID" value="GAC69134.1"/>
    <property type="molecule type" value="Genomic_DNA"/>
</dbReference>
<dbReference type="STRING" id="1223545.GS4_20_02000"/>
<keyword evidence="3" id="KW-1185">Reference proteome</keyword>
<organism evidence="2 3">
    <name type="scientific">Gordonia soli NBRC 108243</name>
    <dbReference type="NCBI Taxonomy" id="1223545"/>
    <lineage>
        <taxon>Bacteria</taxon>
        <taxon>Bacillati</taxon>
        <taxon>Actinomycetota</taxon>
        <taxon>Actinomycetes</taxon>
        <taxon>Mycobacteriales</taxon>
        <taxon>Gordoniaceae</taxon>
        <taxon>Gordonia</taxon>
    </lineage>
</organism>
<evidence type="ECO:0000256" key="1">
    <source>
        <dbReference type="ARBA" id="ARBA00007068"/>
    </source>
</evidence>
<dbReference type="eggNOG" id="COG3191">
    <property type="taxonomic scope" value="Bacteria"/>
</dbReference>
<comment type="similarity">
    <text evidence="1">Belongs to the peptidase S58 family.</text>
</comment>
<dbReference type="PANTHER" id="PTHR36512">
    <property type="entry name" value="D-AMINOPEPTIDASE"/>
    <property type="match status" value="1"/>
</dbReference>
<dbReference type="InterPro" id="IPR005321">
    <property type="entry name" value="Peptidase_S58_DmpA"/>
</dbReference>
<evidence type="ECO:0000313" key="3">
    <source>
        <dbReference type="Proteomes" id="UP000011666"/>
    </source>
</evidence>
<evidence type="ECO:0000313" key="2">
    <source>
        <dbReference type="EMBL" id="GAC69134.1"/>
    </source>
</evidence>
<dbReference type="CDD" id="cd02252">
    <property type="entry name" value="nylC_like"/>
    <property type="match status" value="1"/>
</dbReference>
<proteinExistence type="inferred from homology"/>
<name>M0QL19_9ACTN</name>
<dbReference type="PANTHER" id="PTHR36512:SF3">
    <property type="entry name" value="BLR5678 PROTEIN"/>
    <property type="match status" value="1"/>
</dbReference>
<reference evidence="2 3" key="1">
    <citation type="submission" date="2013-01" db="EMBL/GenBank/DDBJ databases">
        <title>Whole genome shotgun sequence of Gordonia soli NBRC 108243.</title>
        <authorList>
            <person name="Isaki-Nakamura S."/>
            <person name="Hosoyama A."/>
            <person name="Tsuchikane K."/>
            <person name="Ando Y."/>
            <person name="Baba S."/>
            <person name="Ohji S."/>
            <person name="Hamada M."/>
            <person name="Tamura T."/>
            <person name="Yamazoe A."/>
            <person name="Yamazaki S."/>
            <person name="Fujita N."/>
        </authorList>
    </citation>
    <scope>NUCLEOTIDE SEQUENCE [LARGE SCALE GENOMIC DNA]</scope>
    <source>
        <strain evidence="2 3">NBRC 108243</strain>
    </source>
</reference>
<protein>
    <submittedName>
        <fullName evidence="2">Putative hydrolase</fullName>
    </submittedName>
</protein>
<dbReference type="AlphaFoldDB" id="M0QL19"/>
<dbReference type="Gene3D" id="3.60.70.12">
    <property type="entry name" value="L-amino peptidase D-ALA esterase/amidase"/>
    <property type="match status" value="1"/>
</dbReference>
<dbReference type="Pfam" id="PF03576">
    <property type="entry name" value="Peptidase_S58"/>
    <property type="match status" value="1"/>
</dbReference>
<dbReference type="RefSeq" id="WP_007621875.1">
    <property type="nucleotide sequence ID" value="NZ_BANX01000020.1"/>
</dbReference>
<gene>
    <name evidence="2" type="ORF">GS4_20_02000</name>
</gene>
<dbReference type="InterPro" id="IPR016117">
    <property type="entry name" value="ArgJ-like_dom_sf"/>
</dbReference>
<comment type="caution">
    <text evidence="2">The sequence shown here is derived from an EMBL/GenBank/DDBJ whole genome shotgun (WGS) entry which is preliminary data.</text>
</comment>
<dbReference type="SUPFAM" id="SSF56266">
    <property type="entry name" value="DmpA/ArgJ-like"/>
    <property type="match status" value="1"/>
</dbReference>
<keyword evidence="2" id="KW-0378">Hydrolase</keyword>
<accession>M0QL19</accession>